<evidence type="ECO:0000256" key="3">
    <source>
        <dbReference type="ARBA" id="ARBA00022692"/>
    </source>
</evidence>
<keyword evidence="4 6" id="KW-1133">Transmembrane helix</keyword>
<proteinExistence type="predicted"/>
<name>A0A4P7P0N8_9GAMM</name>
<evidence type="ECO:0000313" key="10">
    <source>
        <dbReference type="Proteomes" id="UP000296201"/>
    </source>
</evidence>
<sequence>MEKQPVRPHFEEKASMEDEIDLFELWNGLVEEKLTVFLFFLIVIALGAIYAFSVTPVYKSEAYLLPPEVSDIQEINRLHASFGVGSAYSEKAIFEAYKENLLSRTSLLTFFRKQNLIKLYEPNDKNQEKEQLDKTLNDAFSDFVENVKINSPRKNSGFLEITMSLPDESDVRKFLKEYLQKVSTETRKQIKADVIAQKQFLMEQLLNEMRITKQTAQKKREDKIVRLTESINIARKLNIKDPLKAGPAVNIQGVNNQGLPLYYLGYHVLEAEKTALEARKSDDAFTEQLRKLEERYRLLNSVDINENLFKVVKVDQSPSLGEKVKPKKALILAVSGVLGLMLGVFIAFIRRAIKNRQATLAAS</sequence>
<evidence type="ECO:0000259" key="7">
    <source>
        <dbReference type="Pfam" id="PF02706"/>
    </source>
</evidence>
<evidence type="ECO:0000256" key="6">
    <source>
        <dbReference type="SAM" id="Phobius"/>
    </source>
</evidence>
<dbReference type="PANTHER" id="PTHR32309:SF13">
    <property type="entry name" value="FERRIC ENTEROBACTIN TRANSPORT PROTEIN FEPE"/>
    <property type="match status" value="1"/>
</dbReference>
<dbReference type="OrthoDB" id="9775724at2"/>
<feature type="transmembrane region" description="Helical" evidence="6">
    <location>
        <begin position="34"/>
        <end position="52"/>
    </location>
</feature>
<dbReference type="PANTHER" id="PTHR32309">
    <property type="entry name" value="TYROSINE-PROTEIN KINASE"/>
    <property type="match status" value="1"/>
</dbReference>
<feature type="domain" description="Polysaccharide chain length determinant N-terminal" evidence="7">
    <location>
        <begin position="18"/>
        <end position="112"/>
    </location>
</feature>
<evidence type="ECO:0000259" key="8">
    <source>
        <dbReference type="Pfam" id="PF13807"/>
    </source>
</evidence>
<organism evidence="9 10">
    <name type="scientific">Hydrogenovibrio crunogenus</name>
    <dbReference type="NCBI Taxonomy" id="39765"/>
    <lineage>
        <taxon>Bacteria</taxon>
        <taxon>Pseudomonadati</taxon>
        <taxon>Pseudomonadota</taxon>
        <taxon>Gammaproteobacteria</taxon>
        <taxon>Thiotrichales</taxon>
        <taxon>Piscirickettsiaceae</taxon>
        <taxon>Hydrogenovibrio</taxon>
    </lineage>
</organism>
<reference evidence="9 10" key="1">
    <citation type="submission" date="2018-08" db="EMBL/GenBank/DDBJ databases">
        <title>Horizontal acquisition of hydrogen conversion ability and other habitat adaptations in Hydrogenovibrio crunogenus strains.</title>
        <authorList>
            <person name="Gonnella G."/>
            <person name="Adam N."/>
            <person name="Perner M."/>
        </authorList>
    </citation>
    <scope>NUCLEOTIDE SEQUENCE [LARGE SCALE GENOMIC DNA]</scope>
    <source>
        <strain evidence="9 10">SP-41</strain>
    </source>
</reference>
<protein>
    <submittedName>
        <fullName evidence="9">Lipopolysaccharide biosynthesis protein</fullName>
    </submittedName>
</protein>
<evidence type="ECO:0000256" key="2">
    <source>
        <dbReference type="ARBA" id="ARBA00022475"/>
    </source>
</evidence>
<feature type="transmembrane region" description="Helical" evidence="6">
    <location>
        <begin position="329"/>
        <end position="349"/>
    </location>
</feature>
<evidence type="ECO:0000256" key="5">
    <source>
        <dbReference type="ARBA" id="ARBA00023136"/>
    </source>
</evidence>
<dbReference type="InterPro" id="IPR050445">
    <property type="entry name" value="Bact_polysacc_biosynth/exp"/>
</dbReference>
<dbReference type="Proteomes" id="UP000296201">
    <property type="component" value="Chromosome"/>
</dbReference>
<dbReference type="InterPro" id="IPR032807">
    <property type="entry name" value="GNVR"/>
</dbReference>
<evidence type="ECO:0000256" key="1">
    <source>
        <dbReference type="ARBA" id="ARBA00004651"/>
    </source>
</evidence>
<dbReference type="Pfam" id="PF02706">
    <property type="entry name" value="Wzz"/>
    <property type="match status" value="1"/>
</dbReference>
<evidence type="ECO:0000313" key="9">
    <source>
        <dbReference type="EMBL" id="QBZ83700.1"/>
    </source>
</evidence>
<dbReference type="Pfam" id="PF13807">
    <property type="entry name" value="GNVR"/>
    <property type="match status" value="1"/>
</dbReference>
<keyword evidence="5 6" id="KW-0472">Membrane</keyword>
<keyword evidence="2" id="KW-1003">Cell membrane</keyword>
<dbReference type="SUPFAM" id="SSF160355">
    <property type="entry name" value="Bacterial polysaccharide co-polymerase-like"/>
    <property type="match status" value="1"/>
</dbReference>
<dbReference type="EMBL" id="CP032096">
    <property type="protein sequence ID" value="QBZ83700.1"/>
    <property type="molecule type" value="Genomic_DNA"/>
</dbReference>
<gene>
    <name evidence="9" type="ORF">GHNINEIG_01761</name>
</gene>
<evidence type="ECO:0000256" key="4">
    <source>
        <dbReference type="ARBA" id="ARBA00022989"/>
    </source>
</evidence>
<keyword evidence="3 6" id="KW-0812">Transmembrane</keyword>
<dbReference type="GO" id="GO:0004713">
    <property type="term" value="F:protein tyrosine kinase activity"/>
    <property type="evidence" value="ECO:0007669"/>
    <property type="project" value="TreeGrafter"/>
</dbReference>
<dbReference type="RefSeq" id="WP_135796297.1">
    <property type="nucleotide sequence ID" value="NZ_CP032096.1"/>
</dbReference>
<dbReference type="Gene3D" id="3.30.1890.10">
    <property type="entry name" value="FepE-like"/>
    <property type="match status" value="1"/>
</dbReference>
<keyword evidence="10" id="KW-1185">Reference proteome</keyword>
<dbReference type="InterPro" id="IPR003856">
    <property type="entry name" value="LPS_length_determ_N"/>
</dbReference>
<dbReference type="GO" id="GO:0005886">
    <property type="term" value="C:plasma membrane"/>
    <property type="evidence" value="ECO:0007669"/>
    <property type="project" value="UniProtKB-SubCell"/>
</dbReference>
<feature type="domain" description="Tyrosine-protein kinase G-rich" evidence="8">
    <location>
        <begin position="314"/>
        <end position="352"/>
    </location>
</feature>
<comment type="subcellular location">
    <subcellularLocation>
        <location evidence="1">Cell membrane</location>
        <topology evidence="1">Multi-pass membrane protein</topology>
    </subcellularLocation>
</comment>
<dbReference type="AlphaFoldDB" id="A0A4P7P0N8"/>
<accession>A0A4P7P0N8</accession>